<name>A0A7W3ZPV3_9ACTN</name>
<dbReference type="Gene3D" id="2.60.120.620">
    <property type="entry name" value="q2cbj1_9rhob like domain"/>
    <property type="match status" value="1"/>
</dbReference>
<dbReference type="Pfam" id="PF10014">
    <property type="entry name" value="2OG-Fe_Oxy_2"/>
    <property type="match status" value="1"/>
</dbReference>
<sequence length="261" mass="27577">MRAPLRASARRRSIGGMRSDAGAGAAAAVAAGRVLGSAGVCLMPSADVLACLGVGGAEWERFAAHWDDLVVDRYAAAGGTRRLRRYGKFVLTGAGELRPRSHGTFVQPDDTNPLYVGVERRFEPLTDAFVADPVFGKLVGLLGVLARGLEEERDEWVVLVHPFRVIAVAGQDGQPTPEGRHRDGVTLVTSLLVGRENAVGGRSAVYDDGGAPLLAATLDEPGALLLGDDRRTEHEVSPIRPLDPAAQAHRDVLVTTLLPVG</sequence>
<proteinExistence type="predicted"/>
<protein>
    <submittedName>
        <fullName evidence="1">2OG-Fe dioxygenase family protein</fullName>
    </submittedName>
</protein>
<dbReference type="InterPro" id="IPR018724">
    <property type="entry name" value="2OG-Fe_dioxygenase"/>
</dbReference>
<keyword evidence="1" id="KW-0560">Oxidoreductase</keyword>
<dbReference type="GO" id="GO:0051213">
    <property type="term" value="F:dioxygenase activity"/>
    <property type="evidence" value="ECO:0007669"/>
    <property type="project" value="UniProtKB-KW"/>
</dbReference>
<dbReference type="EMBL" id="JABJWZ010000348">
    <property type="protein sequence ID" value="MBB1256374.1"/>
    <property type="molecule type" value="Genomic_DNA"/>
</dbReference>
<gene>
    <name evidence="1" type="ORF">H3146_23905</name>
</gene>
<keyword evidence="1" id="KW-0223">Dioxygenase</keyword>
<evidence type="ECO:0000313" key="2">
    <source>
        <dbReference type="Proteomes" id="UP000525686"/>
    </source>
</evidence>
<accession>A0A7W3ZPV3</accession>
<organism evidence="1 2">
    <name type="scientific">Streptomyces alkaliterrae</name>
    <dbReference type="NCBI Taxonomy" id="2213162"/>
    <lineage>
        <taxon>Bacteria</taxon>
        <taxon>Bacillati</taxon>
        <taxon>Actinomycetota</taxon>
        <taxon>Actinomycetes</taxon>
        <taxon>Kitasatosporales</taxon>
        <taxon>Streptomycetaceae</taxon>
        <taxon>Streptomyces</taxon>
    </lineage>
</organism>
<evidence type="ECO:0000313" key="1">
    <source>
        <dbReference type="EMBL" id="MBB1256374.1"/>
    </source>
</evidence>
<comment type="caution">
    <text evidence="1">The sequence shown here is derived from an EMBL/GenBank/DDBJ whole genome shotgun (WGS) entry which is preliminary data.</text>
</comment>
<dbReference type="AlphaFoldDB" id="A0A7W3ZPV3"/>
<reference evidence="2" key="1">
    <citation type="submission" date="2020-05" db="EMBL/GenBank/DDBJ databases">
        <title>Classification of alakaliphilic streptomycetes isolated from an alkaline soil next to Lonar Crater, India and a proposal for the recognition of Streptomyces alkaliterrae sp. nov.</title>
        <authorList>
            <person name="Golinska P."/>
        </authorList>
    </citation>
    <scope>NUCLEOTIDE SEQUENCE [LARGE SCALE GENOMIC DNA]</scope>
    <source>
        <strain evidence="2">OF3</strain>
    </source>
</reference>
<dbReference type="Proteomes" id="UP000525686">
    <property type="component" value="Unassembled WGS sequence"/>
</dbReference>